<proteinExistence type="predicted"/>
<evidence type="ECO:0000259" key="1">
    <source>
        <dbReference type="Pfam" id="PF13304"/>
    </source>
</evidence>
<dbReference type="Pfam" id="PF13304">
    <property type="entry name" value="AAA_21"/>
    <property type="match status" value="1"/>
</dbReference>
<dbReference type="AlphaFoldDB" id="A0A1F5ZN66"/>
<feature type="domain" description="ATPase AAA-type core" evidence="1">
    <location>
        <begin position="47"/>
        <end position="351"/>
    </location>
</feature>
<accession>A0A1F5ZN66</accession>
<sequence>MIHSFFCKNFYSFRDGVQLSFVVNEKAPNDYGYFKTPSGSRLSKVEAVIGPNASGKTNLLKVLPFLKWLIIDSFNINPSASLPVQPFMFYGSAEKPVELSVEFELNSVIYSYEFNLVSTRILSEDLKIRSKTKEKITTKKIFSRNWIAKNNQYSFEGKNFDLPKGFENLLRSNASVISVLMRLNHKKSQEIARYWQNVETNVIEAGWIGDQLMPNASAHLIETFSFFSENETLKKEAEKLLTRFDLGLEAFDIKKEKKDNGFLMNVRALHVGSGEKQYLPIQYESSGTKQLFVLLKTILQVLSRGGVAILDEFDVNLHPDMILFLFELFIQPETNPHSAQILFSTHNHLVLSKLDKYQIILTEKNEKGVSESWRLDEMIGVRADDNYYSKYIAGAYGAVPKFK</sequence>
<dbReference type="PANTHER" id="PTHR40396:SF1">
    <property type="entry name" value="ATPASE AAA-TYPE CORE DOMAIN-CONTAINING PROTEIN"/>
    <property type="match status" value="1"/>
</dbReference>
<reference evidence="2 3" key="1">
    <citation type="journal article" date="2016" name="Nat. Commun.">
        <title>Thousands of microbial genomes shed light on interconnected biogeochemical processes in an aquifer system.</title>
        <authorList>
            <person name="Anantharaman K."/>
            <person name="Brown C.T."/>
            <person name="Hug L.A."/>
            <person name="Sharon I."/>
            <person name="Castelle C.J."/>
            <person name="Probst A.J."/>
            <person name="Thomas B.C."/>
            <person name="Singh A."/>
            <person name="Wilkins M.J."/>
            <person name="Karaoz U."/>
            <person name="Brodie E.L."/>
            <person name="Williams K.H."/>
            <person name="Hubbard S.S."/>
            <person name="Banfield J.F."/>
        </authorList>
    </citation>
    <scope>NUCLEOTIDE SEQUENCE [LARGE SCALE GENOMIC DNA]</scope>
</reference>
<evidence type="ECO:0000313" key="3">
    <source>
        <dbReference type="Proteomes" id="UP000176923"/>
    </source>
</evidence>
<organism evidence="2 3">
    <name type="scientific">Candidatus Gottesmanbacteria bacterium RIFCSPHIGHO2_02_FULL_39_11</name>
    <dbReference type="NCBI Taxonomy" id="1798382"/>
    <lineage>
        <taxon>Bacteria</taxon>
        <taxon>Candidatus Gottesmaniibacteriota</taxon>
    </lineage>
</organism>
<dbReference type="PANTHER" id="PTHR40396">
    <property type="entry name" value="ATPASE-LIKE PROTEIN"/>
    <property type="match status" value="1"/>
</dbReference>
<dbReference type="EMBL" id="MFJL01000033">
    <property type="protein sequence ID" value="OGG13946.1"/>
    <property type="molecule type" value="Genomic_DNA"/>
</dbReference>
<dbReference type="InterPro" id="IPR027417">
    <property type="entry name" value="P-loop_NTPase"/>
</dbReference>
<protein>
    <recommendedName>
        <fullName evidence="1">ATPase AAA-type core domain-containing protein</fullName>
    </recommendedName>
</protein>
<dbReference type="InterPro" id="IPR003959">
    <property type="entry name" value="ATPase_AAA_core"/>
</dbReference>
<dbReference type="GO" id="GO:0016887">
    <property type="term" value="F:ATP hydrolysis activity"/>
    <property type="evidence" value="ECO:0007669"/>
    <property type="project" value="InterPro"/>
</dbReference>
<gene>
    <name evidence="2" type="ORF">A3D77_03520</name>
</gene>
<dbReference type="GO" id="GO:0005524">
    <property type="term" value="F:ATP binding"/>
    <property type="evidence" value="ECO:0007669"/>
    <property type="project" value="InterPro"/>
</dbReference>
<evidence type="ECO:0000313" key="2">
    <source>
        <dbReference type="EMBL" id="OGG13946.1"/>
    </source>
</evidence>
<dbReference type="Proteomes" id="UP000176923">
    <property type="component" value="Unassembled WGS sequence"/>
</dbReference>
<dbReference type="Gene3D" id="3.40.50.300">
    <property type="entry name" value="P-loop containing nucleotide triphosphate hydrolases"/>
    <property type="match status" value="1"/>
</dbReference>
<comment type="caution">
    <text evidence="2">The sequence shown here is derived from an EMBL/GenBank/DDBJ whole genome shotgun (WGS) entry which is preliminary data.</text>
</comment>
<dbReference type="SUPFAM" id="SSF52540">
    <property type="entry name" value="P-loop containing nucleoside triphosphate hydrolases"/>
    <property type="match status" value="1"/>
</dbReference>
<name>A0A1F5ZN66_9BACT</name>